<dbReference type="PANTHER" id="PTHR21240:SF28">
    <property type="entry name" value="ISO-OROTATE DECARBOXYLASE (EUROFUNG)"/>
    <property type="match status" value="1"/>
</dbReference>
<name>A0LJD8_SYNFM</name>
<dbReference type="InterPro" id="IPR006680">
    <property type="entry name" value="Amidohydro-rel"/>
</dbReference>
<accession>A0LJD8</accession>
<dbReference type="Proteomes" id="UP000001784">
    <property type="component" value="Chromosome"/>
</dbReference>
<dbReference type="GO" id="GO:0019748">
    <property type="term" value="P:secondary metabolic process"/>
    <property type="evidence" value="ECO:0007669"/>
    <property type="project" value="TreeGrafter"/>
</dbReference>
<dbReference type="EMBL" id="CP000478">
    <property type="protein sequence ID" value="ABK17540.1"/>
    <property type="molecule type" value="Genomic_DNA"/>
</dbReference>
<dbReference type="HOGENOM" id="CLU_660154_0_0_7"/>
<keyword evidence="3" id="KW-0378">Hydrolase</keyword>
<evidence type="ECO:0000256" key="1">
    <source>
        <dbReference type="ARBA" id="ARBA00023239"/>
    </source>
</evidence>
<evidence type="ECO:0000259" key="2">
    <source>
        <dbReference type="Pfam" id="PF04909"/>
    </source>
</evidence>
<dbReference type="InterPro" id="IPR032466">
    <property type="entry name" value="Metal_Hydrolase"/>
</dbReference>
<keyword evidence="4" id="KW-1185">Reference proteome</keyword>
<dbReference type="Gene3D" id="3.20.20.140">
    <property type="entry name" value="Metal-dependent hydrolases"/>
    <property type="match status" value="1"/>
</dbReference>
<dbReference type="GO" id="GO:0016831">
    <property type="term" value="F:carboxy-lyase activity"/>
    <property type="evidence" value="ECO:0007669"/>
    <property type="project" value="InterPro"/>
</dbReference>
<keyword evidence="1" id="KW-0456">Lyase</keyword>
<dbReference type="KEGG" id="sfu:Sfum_1855"/>
<dbReference type="PANTHER" id="PTHR21240">
    <property type="entry name" value="2-AMINO-3-CARBOXYLMUCONATE-6-SEMIALDEHYDE DECARBOXYLASE"/>
    <property type="match status" value="1"/>
</dbReference>
<protein>
    <submittedName>
        <fullName evidence="3">Amidohydrolase 2</fullName>
    </submittedName>
</protein>
<evidence type="ECO:0000313" key="3">
    <source>
        <dbReference type="EMBL" id="ABK17540.1"/>
    </source>
</evidence>
<dbReference type="RefSeq" id="WP_011698710.1">
    <property type="nucleotide sequence ID" value="NC_008554.1"/>
</dbReference>
<dbReference type="Pfam" id="PF04909">
    <property type="entry name" value="Amidohydro_2"/>
    <property type="match status" value="1"/>
</dbReference>
<gene>
    <name evidence="3" type="ordered locus">Sfum_1855</name>
</gene>
<feature type="domain" description="Amidohydrolase-related" evidence="2">
    <location>
        <begin position="124"/>
        <end position="383"/>
    </location>
</feature>
<reference evidence="3 4" key="1">
    <citation type="submission" date="2006-10" db="EMBL/GenBank/DDBJ databases">
        <title>Complete sequence of Syntrophobacter fumaroxidans MPOB.</title>
        <authorList>
            <consortium name="US DOE Joint Genome Institute"/>
            <person name="Copeland A."/>
            <person name="Lucas S."/>
            <person name="Lapidus A."/>
            <person name="Barry K."/>
            <person name="Detter J.C."/>
            <person name="Glavina del Rio T."/>
            <person name="Hammon N."/>
            <person name="Israni S."/>
            <person name="Pitluck S."/>
            <person name="Goltsman E.G."/>
            <person name="Martinez M."/>
            <person name="Schmutz J."/>
            <person name="Larimer F."/>
            <person name="Land M."/>
            <person name="Hauser L."/>
            <person name="Kyrpides N."/>
            <person name="Kim E."/>
            <person name="Boone D.R."/>
            <person name="Brockman F."/>
            <person name="Culley D."/>
            <person name="Ferry J."/>
            <person name="Gunsalus R."/>
            <person name="McInerney M.J."/>
            <person name="Morrison M."/>
            <person name="Plugge C."/>
            <person name="Rohlin L."/>
            <person name="Scholten J."/>
            <person name="Sieber J."/>
            <person name="Stams A.J.M."/>
            <person name="Worm P."/>
            <person name="Henstra A.M."/>
            <person name="Richardson P."/>
        </authorList>
    </citation>
    <scope>NUCLEOTIDE SEQUENCE [LARGE SCALE GENOMIC DNA]</scope>
    <source>
        <strain evidence="4">DSM 10017 / MPOB</strain>
    </source>
</reference>
<dbReference type="InterPro" id="IPR032465">
    <property type="entry name" value="ACMSD"/>
</dbReference>
<dbReference type="InParanoid" id="A0LJD8"/>
<organism evidence="3 4">
    <name type="scientific">Syntrophobacter fumaroxidans (strain DSM 10017 / MPOB)</name>
    <dbReference type="NCBI Taxonomy" id="335543"/>
    <lineage>
        <taxon>Bacteria</taxon>
        <taxon>Pseudomonadati</taxon>
        <taxon>Thermodesulfobacteriota</taxon>
        <taxon>Syntrophobacteria</taxon>
        <taxon>Syntrophobacterales</taxon>
        <taxon>Syntrophobacteraceae</taxon>
        <taxon>Syntrophobacter</taxon>
    </lineage>
</organism>
<dbReference type="GO" id="GO:0016787">
    <property type="term" value="F:hydrolase activity"/>
    <property type="evidence" value="ECO:0007669"/>
    <property type="project" value="UniProtKB-KW"/>
</dbReference>
<evidence type="ECO:0000313" key="4">
    <source>
        <dbReference type="Proteomes" id="UP000001784"/>
    </source>
</evidence>
<proteinExistence type="predicted"/>
<dbReference type="AlphaFoldDB" id="A0LJD8"/>
<sequence length="412" mass="46519">MRIDCHCHVFNNDCIPVKGLLQSRFGIVVGGRLSDWLIDAGKDGAISFLDAFRSRFSMDFDSLLGSLTDPSEKDGIRYLLEHPGQFVRFFLAGKRSVREIVADMIEKADDIDLWVPLMMDTQSAYEGSSPLCGFDEQKRIMMEVTAEARGRVLPFFAYDPRSRPVEAVRAAIEHEGFVGVKLYPPMGFKPCGNEEPAVEGNLQDLYEYCAAGRSDPIPIAAHCSWSDGVTSNRKAHGVNKHKEYYREMAHPSHWEGVLAKHGNLKLNLAHFGGAGEWERRALTGPLPAGKKNWADTILKLMKDHENVYTDLSFHGILVGNVRKAYSRALLETIQGVEEKVLLGSDWYMSALQCGLEDYWLRFKEAFPNQFNDMTGRNAVRFLRSEATKTFLPDFLASRNGYQSKYLEPFRDS</sequence>
<dbReference type="OrthoDB" id="5450317at2"/>
<dbReference type="eggNOG" id="COG2159">
    <property type="taxonomic scope" value="Bacteria"/>
</dbReference>
<dbReference type="GO" id="GO:0005737">
    <property type="term" value="C:cytoplasm"/>
    <property type="evidence" value="ECO:0007669"/>
    <property type="project" value="TreeGrafter"/>
</dbReference>
<dbReference type="SUPFAM" id="SSF51556">
    <property type="entry name" value="Metallo-dependent hydrolases"/>
    <property type="match status" value="1"/>
</dbReference>